<evidence type="ECO:0000256" key="1">
    <source>
        <dbReference type="ARBA" id="ARBA00010982"/>
    </source>
</evidence>
<dbReference type="GO" id="GO:0005739">
    <property type="term" value="C:mitochondrion"/>
    <property type="evidence" value="ECO:0007669"/>
    <property type="project" value="TreeGrafter"/>
</dbReference>
<keyword evidence="2" id="KW-0808">Transferase</keyword>
<comment type="similarity">
    <text evidence="1">Belongs to the thiolase-like superfamily. Thiolase family.</text>
</comment>
<evidence type="ECO:0000256" key="3">
    <source>
        <dbReference type="ARBA" id="ARBA00023315"/>
    </source>
</evidence>
<evidence type="ECO:0000259" key="4">
    <source>
        <dbReference type="Pfam" id="PF00108"/>
    </source>
</evidence>
<sequence length="173" mass="17900">METEAPSRDVCIVGVARRPCGSLQGKRSALKASDLAGVAIKEALSRVGVQPTDVEELILGHVISAGAGQAPTKQAAVSAGLPQSVVCSSVNKVCASGMKAVMLGAQSIMLGQRDVVVVGGMERKLAVGRDTGTCDGLFNAFENIPMGDIAEECARKHDISREAQDAYAAESYP</sequence>
<evidence type="ECO:0000256" key="2">
    <source>
        <dbReference type="ARBA" id="ARBA00022679"/>
    </source>
</evidence>
<dbReference type="SMR" id="G5A404"/>
<reference evidence="5 6" key="1">
    <citation type="journal article" date="2006" name="Science">
        <title>Phytophthora genome sequences uncover evolutionary origins and mechanisms of pathogenesis.</title>
        <authorList>
            <person name="Tyler B.M."/>
            <person name="Tripathy S."/>
            <person name="Zhang X."/>
            <person name="Dehal P."/>
            <person name="Jiang R.H."/>
            <person name="Aerts A."/>
            <person name="Arredondo F.D."/>
            <person name="Baxter L."/>
            <person name="Bensasson D."/>
            <person name="Beynon J.L."/>
            <person name="Chapman J."/>
            <person name="Damasceno C.M."/>
            <person name="Dorrance A.E."/>
            <person name="Dou D."/>
            <person name="Dickerman A.W."/>
            <person name="Dubchak I.L."/>
            <person name="Garbelotto M."/>
            <person name="Gijzen M."/>
            <person name="Gordon S.G."/>
            <person name="Govers F."/>
            <person name="Grunwald N.J."/>
            <person name="Huang W."/>
            <person name="Ivors K.L."/>
            <person name="Jones R.W."/>
            <person name="Kamoun S."/>
            <person name="Krampis K."/>
            <person name="Lamour K.H."/>
            <person name="Lee M.K."/>
            <person name="McDonald W.H."/>
            <person name="Medina M."/>
            <person name="Meijer H.J."/>
            <person name="Nordberg E.K."/>
            <person name="Maclean D.J."/>
            <person name="Ospina-Giraldo M.D."/>
            <person name="Morris P.F."/>
            <person name="Phuntumart V."/>
            <person name="Putnam N.H."/>
            <person name="Rash S."/>
            <person name="Rose J.K."/>
            <person name="Sakihama Y."/>
            <person name="Salamov A.A."/>
            <person name="Savidor A."/>
            <person name="Scheuring C.F."/>
            <person name="Smith B.M."/>
            <person name="Sobral B.W."/>
            <person name="Terry A."/>
            <person name="Torto-Alalibo T.A."/>
            <person name="Win J."/>
            <person name="Xu Z."/>
            <person name="Zhang H."/>
            <person name="Grigoriev I.V."/>
            <person name="Rokhsar D.S."/>
            <person name="Boore J.L."/>
        </authorList>
    </citation>
    <scope>NUCLEOTIDE SEQUENCE [LARGE SCALE GENOMIC DNA]</scope>
    <source>
        <strain evidence="5 6">P6497</strain>
    </source>
</reference>
<gene>
    <name evidence="5" type="ORF">PHYSODRAFT_318565</name>
</gene>
<dbReference type="GeneID" id="20644219"/>
<evidence type="ECO:0000313" key="5">
    <source>
        <dbReference type="EMBL" id="EGZ10264.1"/>
    </source>
</evidence>
<dbReference type="RefSeq" id="XP_009535125.1">
    <property type="nucleotide sequence ID" value="XM_009536830.1"/>
</dbReference>
<dbReference type="Gene3D" id="3.40.47.10">
    <property type="match status" value="2"/>
</dbReference>
<name>G5A404_PHYSP</name>
<evidence type="ECO:0000313" key="6">
    <source>
        <dbReference type="Proteomes" id="UP000002640"/>
    </source>
</evidence>
<dbReference type="InParanoid" id="G5A404"/>
<dbReference type="GO" id="GO:0003985">
    <property type="term" value="F:acetyl-CoA C-acetyltransferase activity"/>
    <property type="evidence" value="ECO:0007669"/>
    <property type="project" value="TreeGrafter"/>
</dbReference>
<dbReference type="InterPro" id="IPR020615">
    <property type="entry name" value="Thiolase_acyl_enz_int_AS"/>
</dbReference>
<keyword evidence="3" id="KW-0012">Acyltransferase</keyword>
<dbReference type="GO" id="GO:0006635">
    <property type="term" value="P:fatty acid beta-oxidation"/>
    <property type="evidence" value="ECO:0007669"/>
    <property type="project" value="TreeGrafter"/>
</dbReference>
<dbReference type="AlphaFoldDB" id="G5A404"/>
<protein>
    <recommendedName>
        <fullName evidence="4">Thiolase N-terminal domain-containing protein</fullName>
    </recommendedName>
</protein>
<dbReference type="OMA" id="HVANHVA"/>
<keyword evidence="6" id="KW-1185">Reference proteome</keyword>
<dbReference type="InterPro" id="IPR020616">
    <property type="entry name" value="Thiolase_N"/>
</dbReference>
<feature type="domain" description="Thiolase N-terminal" evidence="4">
    <location>
        <begin position="130"/>
        <end position="172"/>
    </location>
</feature>
<dbReference type="PANTHER" id="PTHR18919">
    <property type="entry name" value="ACETYL-COA C-ACYLTRANSFERASE"/>
    <property type="match status" value="1"/>
</dbReference>
<dbReference type="PANTHER" id="PTHR18919:SF156">
    <property type="entry name" value="ACETYL-COA ACETYLTRANSFERASE, MITOCHONDRIAL"/>
    <property type="match status" value="1"/>
</dbReference>
<organism evidence="5 6">
    <name type="scientific">Phytophthora sojae (strain P6497)</name>
    <name type="common">Soybean stem and root rot agent</name>
    <name type="synonym">Phytophthora megasperma f. sp. glycines</name>
    <dbReference type="NCBI Taxonomy" id="1094619"/>
    <lineage>
        <taxon>Eukaryota</taxon>
        <taxon>Sar</taxon>
        <taxon>Stramenopiles</taxon>
        <taxon>Oomycota</taxon>
        <taxon>Peronosporomycetes</taxon>
        <taxon>Peronosporales</taxon>
        <taxon>Peronosporaceae</taxon>
        <taxon>Phytophthora</taxon>
    </lineage>
</organism>
<dbReference type="EMBL" id="JH159159">
    <property type="protein sequence ID" value="EGZ10264.1"/>
    <property type="molecule type" value="Genomic_DNA"/>
</dbReference>
<dbReference type="Proteomes" id="UP000002640">
    <property type="component" value="Unassembled WGS sequence"/>
</dbReference>
<dbReference type="InterPro" id="IPR016039">
    <property type="entry name" value="Thiolase-like"/>
</dbReference>
<dbReference type="KEGG" id="psoj:PHYSODRAFT_318565"/>
<proteinExistence type="inferred from homology"/>
<dbReference type="SUPFAM" id="SSF53901">
    <property type="entry name" value="Thiolase-like"/>
    <property type="match status" value="1"/>
</dbReference>
<dbReference type="STRING" id="1094619.G5A404"/>
<accession>G5A404</accession>
<dbReference type="PROSITE" id="PS00098">
    <property type="entry name" value="THIOLASE_1"/>
    <property type="match status" value="1"/>
</dbReference>
<feature type="domain" description="Thiolase N-terminal" evidence="4">
    <location>
        <begin position="10"/>
        <end position="123"/>
    </location>
</feature>
<dbReference type="Pfam" id="PF00108">
    <property type="entry name" value="Thiolase_N"/>
    <property type="match status" value="2"/>
</dbReference>